<reference evidence="2 3" key="1">
    <citation type="journal article" date="2015" name="Sci. Rep.">
        <title>Chromosome-level genome map provides insights into diverse defense mechanisms in the medicinal fungus Ganoderma sinense.</title>
        <authorList>
            <person name="Zhu Y."/>
            <person name="Xu J."/>
            <person name="Sun C."/>
            <person name="Zhou S."/>
            <person name="Xu H."/>
            <person name="Nelson D.R."/>
            <person name="Qian J."/>
            <person name="Song J."/>
            <person name="Luo H."/>
            <person name="Xiang L."/>
            <person name="Li Y."/>
            <person name="Xu Z."/>
            <person name="Ji A."/>
            <person name="Wang L."/>
            <person name="Lu S."/>
            <person name="Hayward A."/>
            <person name="Sun W."/>
            <person name="Li X."/>
            <person name="Schwartz D.C."/>
            <person name="Wang Y."/>
            <person name="Chen S."/>
        </authorList>
    </citation>
    <scope>NUCLEOTIDE SEQUENCE [LARGE SCALE GENOMIC DNA]</scope>
    <source>
        <strain evidence="2 3">ZZ0214-1</strain>
    </source>
</reference>
<name>A0A2G8SHV1_9APHY</name>
<feature type="chain" id="PRO_5013735345" description="Transporter" evidence="1">
    <location>
        <begin position="26"/>
        <end position="155"/>
    </location>
</feature>
<accession>A0A2G8SHV1</accession>
<organism evidence="2 3">
    <name type="scientific">Ganoderma sinense ZZ0214-1</name>
    <dbReference type="NCBI Taxonomy" id="1077348"/>
    <lineage>
        <taxon>Eukaryota</taxon>
        <taxon>Fungi</taxon>
        <taxon>Dikarya</taxon>
        <taxon>Basidiomycota</taxon>
        <taxon>Agaricomycotina</taxon>
        <taxon>Agaricomycetes</taxon>
        <taxon>Polyporales</taxon>
        <taxon>Polyporaceae</taxon>
        <taxon>Ganoderma</taxon>
    </lineage>
</organism>
<feature type="signal peptide" evidence="1">
    <location>
        <begin position="1"/>
        <end position="25"/>
    </location>
</feature>
<keyword evidence="1" id="KW-0732">Signal</keyword>
<evidence type="ECO:0000256" key="1">
    <source>
        <dbReference type="SAM" id="SignalP"/>
    </source>
</evidence>
<proteinExistence type="predicted"/>
<evidence type="ECO:0000313" key="3">
    <source>
        <dbReference type="Proteomes" id="UP000230002"/>
    </source>
</evidence>
<protein>
    <recommendedName>
        <fullName evidence="4">Transporter</fullName>
    </recommendedName>
</protein>
<comment type="caution">
    <text evidence="2">The sequence shown here is derived from an EMBL/GenBank/DDBJ whole genome shotgun (WGS) entry which is preliminary data.</text>
</comment>
<evidence type="ECO:0008006" key="4">
    <source>
        <dbReference type="Google" id="ProtNLM"/>
    </source>
</evidence>
<dbReference type="Proteomes" id="UP000230002">
    <property type="component" value="Unassembled WGS sequence"/>
</dbReference>
<dbReference type="AlphaFoldDB" id="A0A2G8SHV1"/>
<gene>
    <name evidence="2" type="ORF">GSI_04800</name>
</gene>
<dbReference type="EMBL" id="AYKW01000008">
    <property type="protein sequence ID" value="PIL33349.1"/>
    <property type="molecule type" value="Genomic_DNA"/>
</dbReference>
<sequence>MSRLPRYSLLVRCLRLLPVTVLVLASRSRWTSISISRRAHHRRSSSVAANSLSLPYYRSGPRGAAGPPPASSSHTLLLLCSIPPVMVVCARTCAGGRAARASGGAGTLNACSLLVFSLLLRSSTLMTNESPVSWLVDVEVFVCVVECCRGLRSLA</sequence>
<evidence type="ECO:0000313" key="2">
    <source>
        <dbReference type="EMBL" id="PIL33349.1"/>
    </source>
</evidence>
<keyword evidence="3" id="KW-1185">Reference proteome</keyword>